<dbReference type="InterPro" id="IPR011990">
    <property type="entry name" value="TPR-like_helical_dom_sf"/>
</dbReference>
<evidence type="ECO:0000313" key="10">
    <source>
        <dbReference type="Proteomes" id="UP000241769"/>
    </source>
</evidence>
<evidence type="ECO:0000256" key="1">
    <source>
        <dbReference type="ARBA" id="ARBA00009535"/>
    </source>
</evidence>
<dbReference type="OrthoDB" id="2113814at2759"/>
<comment type="caution">
    <text evidence="9">The sequence shown here is derived from an EMBL/GenBank/DDBJ whole genome shotgun (WGS) entry which is preliminary data.</text>
</comment>
<dbReference type="GO" id="GO:0030130">
    <property type="term" value="C:clathrin coat of trans-Golgi network vesicle"/>
    <property type="evidence" value="ECO:0007669"/>
    <property type="project" value="InterPro"/>
</dbReference>
<feature type="repeat" description="CHCR" evidence="7">
    <location>
        <begin position="1278"/>
        <end position="1424"/>
    </location>
</feature>
<evidence type="ECO:0000256" key="6">
    <source>
        <dbReference type="PIRNR" id="PIRNR002290"/>
    </source>
</evidence>
<dbReference type="PANTHER" id="PTHR10292:SF1">
    <property type="entry name" value="CLATHRIN HEAVY CHAIN"/>
    <property type="match status" value="1"/>
</dbReference>
<keyword evidence="10" id="KW-1185">Reference proteome</keyword>
<dbReference type="InterPro" id="IPR016025">
    <property type="entry name" value="Clathrin_H-chain_N"/>
</dbReference>
<dbReference type="Pfam" id="PF09268">
    <property type="entry name" value="Clathrin-link"/>
    <property type="match status" value="1"/>
</dbReference>
<evidence type="ECO:0000256" key="4">
    <source>
        <dbReference type="ARBA" id="ARBA00023176"/>
    </source>
</evidence>
<dbReference type="Gene3D" id="1.25.40.10">
    <property type="entry name" value="Tetratricopeptide repeat domain"/>
    <property type="match status" value="3"/>
</dbReference>
<dbReference type="FunFam" id="1.25.40.10:FF:000005">
    <property type="entry name" value="Clathrin heavy chain"/>
    <property type="match status" value="1"/>
</dbReference>
<feature type="repeat" description="CHCR" evidence="7">
    <location>
        <begin position="1427"/>
        <end position="1570"/>
    </location>
</feature>
<dbReference type="PROSITE" id="PS50236">
    <property type="entry name" value="CHCR"/>
    <property type="match status" value="7"/>
</dbReference>
<evidence type="ECO:0000256" key="3">
    <source>
        <dbReference type="ARBA" id="ARBA00023136"/>
    </source>
</evidence>
<dbReference type="Pfam" id="PF00637">
    <property type="entry name" value="Clathrin"/>
    <property type="match status" value="7"/>
</dbReference>
<dbReference type="Gene3D" id="2.130.10.110">
    <property type="entry name" value="Clathrin heavy-chain terminal domain"/>
    <property type="match status" value="1"/>
</dbReference>
<accession>A0A2P6MYC1</accession>
<dbReference type="Gene3D" id="1.25.40.730">
    <property type="match status" value="1"/>
</dbReference>
<keyword evidence="4 6" id="KW-0168">Coated pit</keyword>
<evidence type="ECO:0000256" key="7">
    <source>
        <dbReference type="PROSITE-ProRule" id="PRU01006"/>
    </source>
</evidence>
<dbReference type="FunFam" id="1.25.40.10:FF:000002">
    <property type="entry name" value="Clathrin heavy chain"/>
    <property type="match status" value="1"/>
</dbReference>
<dbReference type="GO" id="GO:0030132">
    <property type="term" value="C:clathrin coat of coated pit"/>
    <property type="evidence" value="ECO:0007669"/>
    <property type="project" value="InterPro"/>
</dbReference>
<feature type="repeat" description="CHCR" evidence="7">
    <location>
        <begin position="687"/>
        <end position="829"/>
    </location>
</feature>
<feature type="repeat" description="CHCR" evidence="7">
    <location>
        <begin position="834"/>
        <end position="973"/>
    </location>
</feature>
<dbReference type="InterPro" id="IPR022365">
    <property type="entry name" value="Clathrin_H-chain_propeller_rpt"/>
</dbReference>
<gene>
    <name evidence="9" type="ORF">PROFUN_14942</name>
</gene>
<name>A0A2P6MYC1_9EUKA</name>
<dbReference type="GO" id="GO:0071439">
    <property type="term" value="C:clathrin complex"/>
    <property type="evidence" value="ECO:0007669"/>
    <property type="project" value="InterPro"/>
</dbReference>
<evidence type="ECO:0000256" key="2">
    <source>
        <dbReference type="ARBA" id="ARBA00022737"/>
    </source>
</evidence>
<dbReference type="InterPro" id="IPR016341">
    <property type="entry name" value="Clathrin_heavy_chain"/>
</dbReference>
<dbReference type="FunFam" id="2.130.10.110:FF:000003">
    <property type="entry name" value="Clathrin heavy chain"/>
    <property type="match status" value="1"/>
</dbReference>
<feature type="repeat" description="CHCR" evidence="7">
    <location>
        <begin position="980"/>
        <end position="1127"/>
    </location>
</feature>
<sequence>MALPIRFQEVLQLPALGINPAAIGFAFLTMESDRYIVVREVAATPEQKSQIAIIDMQNPGNVVRRPITADSAIQHPTQNIIALKAGNMLQIFNLDQKAKLKATTMTDAVVYWRWISTSTIALVTATAAYHWALEGQSEPVKVFDRHQSLADCQIINYKADDDQKWLCVVGIAQRDGRIAGAMQLYSTEKKVSQAIEGHASAFGSFVVDGGNKPSTIFTFAKKTGTEAKLYIIEVAKPDDSPAFQKRAVDVYFPPEAAQDFPVAMQVSTKYNIIYLVTKFGYVHLFDLETGTLIYRNRISSDTIFVTAAHTATGGILGVDKKGRVLLLTIDEANLVPYICNNLNNYELAIKLASRNNLPGAEDLFQNQFNRLFQSGQIKEAAKVAAESPQGVLRTPKTIQMFQQLPQQPGQPAPILQYFGVLLEKGKLNAAETVELARPVLVQGRKELLEKWLSEDKLGCSEELGDMVRQADAKMALTVYYRAGTHPKVVMLFAETGQYDKIVPYCQKVSFNPDWKQLLNNLVQVNPDAAASFAANLVNAQGGSLIDVNAVVDTFMRKGMIQQTTSLLLEVLKENRPQDAALQTKLLEMNLISAPAVADAILANNMFTHYDKARIGTLCEKAGLMQRALDHYTDINDVKRVLTNTQAFQPDFLVGYFSRLSVEDSLEVLKNLLRLNIRQNLQIVVQVCSKYSEQLTPTKVVELFETFKSYEGLFFYLGSQVNTSQDPVVHNKYIEAAAKTGQFREVERMVRESKSYDPAKIRDFLKEAKLADQLPFIIVCDLHGFVDDMTKFLYKNNMSRYIEAYVQKINPVNTPTVVGTLIDVGCNEDYIKNLLMSVRSLCPTDALVEVVEKRNKMKIIHPWLESRVAEGSQEPELHNALAKINIDSNKSPEQFLNDNPYYDSRVIGKYCEKRDPYLAFVAYKRGMCDDEILAVTNKNNLFKHQARYLITRQDPELWAKVLNDQNEFKRQVVDQVAQTALPETKNPDEVSSTVRAFMVAKLPNELIELLQKIVLDSRNTEFSENKDLQNLLILTAIKADTTKVMDYIKRLDKYDGPDIASIAIQAELYEEAFTVYNKFKLQTDAIDVLINHVHDLNRATEFADRIATPEVYTKLGKAQLDDNQVKQAVNSFLKANDHEFYHEVIYAANSQGNFEDLVRYLEMATKKIKEPQIESELAYAYCKTDKLSELEEFISTPGCTANVLDTGDRCYAEGLYEAAKILFNNISNYAKLASALVRLGEYQEAVDSANKANSSRTWKEVNLACVDAKEFRLAQIAGLHLVVVPDELEEVLRVYENRGHFSELIQLLEQGITTEGAHAGLFTELAGLYSKYKEEKLMDFIKAQYKRINIPKVANYAQLNSQWPELVFLHTHYDEFDEAALVMLNHPAESFDHALFKEVVPKVHNTDVCYRSIQYYLSEQPNLINDLLTALIPRVDHSRVVGLVRKMNHLPMIKPYLLAVQEKNVQAVNDALNELLIEEEDFDALRSSVDAHDNFDKLALAQQLEKNDLLEFRRIAAYIYKSNAKFQQSVELSKQDKLYKDAIQTAAESKRQDVAEGLLEFFVQQQLKEAFAATLYSCYDIIRPDVALELAWKNQIIDFAFPFLIQVFREYITKVDTLYKDFDKNKKEEEKKANEVQNFNQPNEMYLGNTLQIGYYPQGGQPDASGYGVGGGFGGNQGYGMDQYGNAAAGGFGGNAGYGAQGGYGGFQQQQGFGGNNSGFGF</sequence>
<dbReference type="GO" id="GO:0005198">
    <property type="term" value="F:structural molecule activity"/>
    <property type="evidence" value="ECO:0007669"/>
    <property type="project" value="InterPro"/>
</dbReference>
<dbReference type="InterPro" id="IPR000547">
    <property type="entry name" value="Clathrin_H-chain/VPS_repeat"/>
</dbReference>
<keyword evidence="5 6" id="KW-0968">Cytoplasmic vesicle</keyword>
<dbReference type="Pfam" id="PF13838">
    <property type="entry name" value="Clathrin_H_link"/>
    <property type="match status" value="1"/>
</dbReference>
<dbReference type="FunCoup" id="A0A2P6MYC1">
    <property type="interactions" value="861"/>
</dbReference>
<dbReference type="SMART" id="SM00299">
    <property type="entry name" value="CLH"/>
    <property type="match status" value="7"/>
</dbReference>
<protein>
    <recommendedName>
        <fullName evidence="6">Clathrin heavy chain</fullName>
    </recommendedName>
</protein>
<feature type="repeat" description="CHCR" evidence="7">
    <location>
        <begin position="538"/>
        <end position="684"/>
    </location>
</feature>
<dbReference type="STRING" id="1890364.A0A2P6MYC1"/>
<dbReference type="EMBL" id="MDYQ01000308">
    <property type="protein sequence ID" value="PRP76673.1"/>
    <property type="molecule type" value="Genomic_DNA"/>
</dbReference>
<proteinExistence type="inferred from homology"/>
<keyword evidence="2" id="KW-0677">Repeat</keyword>
<evidence type="ECO:0000313" key="9">
    <source>
        <dbReference type="EMBL" id="PRP76673.1"/>
    </source>
</evidence>
<dbReference type="InterPro" id="IPR055358">
    <property type="entry name" value="CHCR"/>
</dbReference>
<keyword evidence="3 6" id="KW-0472">Membrane</keyword>
<dbReference type="SUPFAM" id="SSF50989">
    <property type="entry name" value="Clathrin heavy-chain terminal domain"/>
    <property type="match status" value="1"/>
</dbReference>
<dbReference type="Proteomes" id="UP000241769">
    <property type="component" value="Unassembled WGS sequence"/>
</dbReference>
<dbReference type="Pfam" id="PF01394">
    <property type="entry name" value="Clathrin_propel"/>
    <property type="match status" value="1"/>
</dbReference>
<organism evidence="9 10">
    <name type="scientific">Planoprotostelium fungivorum</name>
    <dbReference type="NCBI Taxonomy" id="1890364"/>
    <lineage>
        <taxon>Eukaryota</taxon>
        <taxon>Amoebozoa</taxon>
        <taxon>Evosea</taxon>
        <taxon>Variosea</taxon>
        <taxon>Cavosteliida</taxon>
        <taxon>Cavosteliaceae</taxon>
        <taxon>Planoprotostelium</taxon>
    </lineage>
</organism>
<dbReference type="GO" id="GO:0032051">
    <property type="term" value="F:clathrin light chain binding"/>
    <property type="evidence" value="ECO:0007669"/>
    <property type="project" value="InterPro"/>
</dbReference>
<dbReference type="FunFam" id="1.25.40.730:FF:000002">
    <property type="entry name" value="Clathrin heavy chain"/>
    <property type="match status" value="1"/>
</dbReference>
<dbReference type="FunFam" id="1.25.40.10:FF:000082">
    <property type="entry name" value="Clathrin heavy chain"/>
    <property type="match status" value="1"/>
</dbReference>
<evidence type="ECO:0000259" key="8">
    <source>
        <dbReference type="Pfam" id="PF09268"/>
    </source>
</evidence>
<feature type="domain" description="Clathrin heavy chain linker core motif" evidence="8">
    <location>
        <begin position="331"/>
        <end position="354"/>
    </location>
</feature>
<reference evidence="9 10" key="1">
    <citation type="journal article" date="2018" name="Genome Biol. Evol.">
        <title>Multiple Roots of Fruiting Body Formation in Amoebozoa.</title>
        <authorList>
            <person name="Hillmann F."/>
            <person name="Forbes G."/>
            <person name="Novohradska S."/>
            <person name="Ferling I."/>
            <person name="Riege K."/>
            <person name="Groth M."/>
            <person name="Westermann M."/>
            <person name="Marz M."/>
            <person name="Spaller T."/>
            <person name="Winckler T."/>
            <person name="Schaap P."/>
            <person name="Glockner G."/>
        </authorList>
    </citation>
    <scope>NUCLEOTIDE SEQUENCE [LARGE SCALE GENOMIC DNA]</scope>
    <source>
        <strain evidence="9 10">Jena</strain>
    </source>
</reference>
<feature type="repeat" description="CHCR" evidence="7">
    <location>
        <begin position="1131"/>
        <end position="1273"/>
    </location>
</feature>
<dbReference type="PANTHER" id="PTHR10292">
    <property type="entry name" value="CLATHRIN HEAVY CHAIN RELATED"/>
    <property type="match status" value="1"/>
</dbReference>
<dbReference type="FunFam" id="1.25.40.10:FF:000001">
    <property type="entry name" value="Clathrin heavy chain"/>
    <property type="match status" value="1"/>
</dbReference>
<dbReference type="InterPro" id="IPR016024">
    <property type="entry name" value="ARM-type_fold"/>
</dbReference>
<dbReference type="GO" id="GO:0006886">
    <property type="term" value="P:intracellular protein transport"/>
    <property type="evidence" value="ECO:0007669"/>
    <property type="project" value="UniProtKB-UniRule"/>
</dbReference>
<dbReference type="PIRSF" id="PIRSF002290">
    <property type="entry name" value="Clathrin_H_chain"/>
    <property type="match status" value="1"/>
</dbReference>
<comment type="function">
    <text evidence="6">Clathrin is the major protein of the polyhedral coat of coated pits and vesicles.</text>
</comment>
<comment type="similarity">
    <text evidence="1 6">Belongs to the clathrin heavy chain family.</text>
</comment>
<evidence type="ECO:0000256" key="5">
    <source>
        <dbReference type="ARBA" id="ARBA00023329"/>
    </source>
</evidence>
<dbReference type="SUPFAM" id="SSF48371">
    <property type="entry name" value="ARM repeat"/>
    <property type="match status" value="6"/>
</dbReference>
<dbReference type="InParanoid" id="A0A2P6MYC1"/>
<dbReference type="InterPro" id="IPR015348">
    <property type="entry name" value="Clathrin_H-chain_linker_core"/>
</dbReference>
<dbReference type="GO" id="GO:0006898">
    <property type="term" value="P:receptor-mediated endocytosis"/>
    <property type="evidence" value="ECO:0007669"/>
    <property type="project" value="TreeGrafter"/>
</dbReference>
<comment type="subcellular location">
    <subcellularLocation>
        <location evidence="6">Cytoplasmic vesicle membrane</location>
        <topology evidence="6">Peripheral membrane protein</topology>
        <orientation evidence="6">Cytoplasmic side</orientation>
    </subcellularLocation>
    <subcellularLocation>
        <location evidence="6">Membrane</location>
        <location evidence="6">Coated pit</location>
        <topology evidence="6">Peripheral membrane protein</topology>
        <orientation evidence="6">Cytoplasmic side</orientation>
    </subcellularLocation>
</comment>